<keyword evidence="2" id="KW-1185">Reference proteome</keyword>
<accession>A0A1M5C6L4</accession>
<name>A0A1M5C6L4_9ACTN</name>
<reference evidence="1 2" key="1">
    <citation type="submission" date="2016-11" db="EMBL/GenBank/DDBJ databases">
        <authorList>
            <person name="Jaros S."/>
            <person name="Januszkiewicz K."/>
            <person name="Wedrychowicz H."/>
        </authorList>
    </citation>
    <scope>NUCLEOTIDE SEQUENCE [LARGE SCALE GENOMIC DNA]</scope>
    <source>
        <strain evidence="1 2">DSM 45627</strain>
    </source>
</reference>
<gene>
    <name evidence="1" type="ORF">SAMN05443575_0127</name>
</gene>
<dbReference type="RefSeq" id="WP_073384689.1">
    <property type="nucleotide sequence ID" value="NZ_FQVU01000001.1"/>
</dbReference>
<evidence type="ECO:0000313" key="2">
    <source>
        <dbReference type="Proteomes" id="UP000186132"/>
    </source>
</evidence>
<organism evidence="1 2">
    <name type="scientific">Jatrophihabitans endophyticus</name>
    <dbReference type="NCBI Taxonomy" id="1206085"/>
    <lineage>
        <taxon>Bacteria</taxon>
        <taxon>Bacillati</taxon>
        <taxon>Actinomycetota</taxon>
        <taxon>Actinomycetes</taxon>
        <taxon>Jatrophihabitantales</taxon>
        <taxon>Jatrophihabitantaceae</taxon>
        <taxon>Jatrophihabitans</taxon>
    </lineage>
</organism>
<dbReference type="OrthoDB" id="4827177at2"/>
<protein>
    <submittedName>
        <fullName evidence="1">Uncharacterized protein</fullName>
    </submittedName>
</protein>
<proteinExistence type="predicted"/>
<dbReference type="AlphaFoldDB" id="A0A1M5C6L4"/>
<dbReference type="EMBL" id="FQVU01000001">
    <property type="protein sequence ID" value="SHF50414.1"/>
    <property type="molecule type" value="Genomic_DNA"/>
</dbReference>
<dbReference type="Proteomes" id="UP000186132">
    <property type="component" value="Unassembled WGS sequence"/>
</dbReference>
<sequence length="135" mass="14571">MRKRRAESFAEAVERLAARPTRPRRVRAGRRGDSWADPSGVAYTLVDDGLRPSVALALAAQGARVVYDACGCGGVECELDWLSGAEVATLASRGRPPIVRSSEDGRADLEHWRSEEGGDLVVAAVDVSWGDRIPR</sequence>
<evidence type="ECO:0000313" key="1">
    <source>
        <dbReference type="EMBL" id="SHF50414.1"/>
    </source>
</evidence>